<keyword evidence="3" id="KW-1185">Reference proteome</keyword>
<dbReference type="HOGENOM" id="CLU_013727_0_1_1"/>
<dbReference type="VEuPathDB" id="FungiDB:MAN_10696"/>
<dbReference type="Proteomes" id="UP000031186">
    <property type="component" value="Unassembled WGS sequence"/>
</dbReference>
<gene>
    <name evidence="2" type="ORF">MAN_10696</name>
</gene>
<sequence length="317" mass="36031">MEAVVSPSHNCLPPEREYRSRESLFSDINEWAASRGYAFITGRSTIEKSGKLTITYMCDRSCHPPSSSQSRKRKTTTRGTGCQFSVLAKESRDKSTWTLRHRLDARFSIHNHEPSQHISAHPIHRKLSEEDQSMLARLSNAGVAPKNIRTYLRQYCNSSASQQDVYCIAATRRRLYEGQNTIHALANELDKEGFWSRMQFDSDGRVTAVLFAHPDSLKYLQAYPDVLLLDCTYKTNKYGMPLLDMVGVDACQRSFCIAFAFLSGETEDDYAWALDRLRSLYDHHCNRLPSVILTDRCIACMNAVAASFPTSYLLLCL</sequence>
<dbReference type="EMBL" id="AZNF01000029">
    <property type="protein sequence ID" value="KID59391.1"/>
    <property type="molecule type" value="Genomic_DNA"/>
</dbReference>
<dbReference type="InterPro" id="IPR018289">
    <property type="entry name" value="MULE_transposase_dom"/>
</dbReference>
<comment type="caution">
    <text evidence="2">The sequence shown here is derived from an EMBL/GenBank/DDBJ whole genome shotgun (WGS) entry which is preliminary data.</text>
</comment>
<protein>
    <recommendedName>
        <fullName evidence="1">MULE transposase domain-containing protein</fullName>
    </recommendedName>
</protein>
<dbReference type="PANTHER" id="PTHR31569:SF4">
    <property type="entry name" value="SWIM-TYPE DOMAIN-CONTAINING PROTEIN"/>
    <property type="match status" value="1"/>
</dbReference>
<feature type="domain" description="MULE transposase" evidence="1">
    <location>
        <begin position="226"/>
        <end position="317"/>
    </location>
</feature>
<reference evidence="2 3" key="1">
    <citation type="journal article" date="2014" name="Proc. Natl. Acad. Sci. U.S.A.">
        <title>Trajectory and genomic determinants of fungal-pathogen speciation and host adaptation.</title>
        <authorList>
            <person name="Hu X."/>
            <person name="Xiao G."/>
            <person name="Zheng P."/>
            <person name="Shang Y."/>
            <person name="Su Y."/>
            <person name="Zhang X."/>
            <person name="Liu X."/>
            <person name="Zhan S."/>
            <person name="St Leger R.J."/>
            <person name="Wang C."/>
        </authorList>
    </citation>
    <scope>NUCLEOTIDE SEQUENCE [LARGE SCALE GENOMIC DNA]</scope>
    <source>
        <strain evidence="2 3">ARSEF 549</strain>
    </source>
</reference>
<dbReference type="PANTHER" id="PTHR31569">
    <property type="entry name" value="SWIM-TYPE DOMAIN-CONTAINING PROTEIN"/>
    <property type="match status" value="1"/>
</dbReference>
<dbReference type="AlphaFoldDB" id="A0A0B4F0L7"/>
<name>A0A0B4F0L7_METAF</name>
<dbReference type="Pfam" id="PF10551">
    <property type="entry name" value="MULE"/>
    <property type="match status" value="1"/>
</dbReference>
<dbReference type="InterPro" id="IPR052579">
    <property type="entry name" value="Zinc_finger_SWIM"/>
</dbReference>
<accession>A0A0B4F0L7</accession>
<proteinExistence type="predicted"/>
<organism evidence="2 3">
    <name type="scientific">Metarhizium anisopliae (strain ARSEF 549)</name>
    <dbReference type="NCBI Taxonomy" id="3151832"/>
    <lineage>
        <taxon>Eukaryota</taxon>
        <taxon>Fungi</taxon>
        <taxon>Dikarya</taxon>
        <taxon>Ascomycota</taxon>
        <taxon>Pezizomycotina</taxon>
        <taxon>Sordariomycetes</taxon>
        <taxon>Hypocreomycetidae</taxon>
        <taxon>Hypocreales</taxon>
        <taxon>Clavicipitaceae</taxon>
        <taxon>Metarhizium</taxon>
    </lineage>
</organism>
<evidence type="ECO:0000259" key="1">
    <source>
        <dbReference type="Pfam" id="PF10551"/>
    </source>
</evidence>
<evidence type="ECO:0000313" key="2">
    <source>
        <dbReference type="EMBL" id="KID59391.1"/>
    </source>
</evidence>
<evidence type="ECO:0000313" key="3">
    <source>
        <dbReference type="Proteomes" id="UP000031186"/>
    </source>
</evidence>
<feature type="non-terminal residue" evidence="2">
    <location>
        <position position="1"/>
    </location>
</feature>